<evidence type="ECO:0000313" key="12">
    <source>
        <dbReference type="Proteomes" id="UP000230093"/>
    </source>
</evidence>
<name>A0A2H0WCJ0_9BACT</name>
<dbReference type="Proteomes" id="UP000230093">
    <property type="component" value="Unassembled WGS sequence"/>
</dbReference>
<dbReference type="Pfam" id="PF17864">
    <property type="entry name" value="AAA_lid_4"/>
    <property type="match status" value="1"/>
</dbReference>
<feature type="binding site" evidence="9">
    <location>
        <position position="319"/>
    </location>
    <ligand>
        <name>DNA</name>
        <dbReference type="ChEBI" id="CHEBI:16991"/>
    </ligand>
</feature>
<feature type="region of interest" description="Head domain (RuvB-H)" evidence="9">
    <location>
        <begin position="259"/>
        <end position="342"/>
    </location>
</feature>
<feature type="binding site" evidence="9">
    <location>
        <position position="175"/>
    </location>
    <ligand>
        <name>ATP</name>
        <dbReference type="ChEBI" id="CHEBI:30616"/>
    </ligand>
</feature>
<comment type="domain">
    <text evidence="9">Has 3 domains, the large (RuvB-L) and small ATPase (RuvB-S) domains and the C-terminal head (RuvB-H) domain. The head domain binds DNA, while the ATPase domains jointly bind ATP, ADP or are empty depending on the state of the subunit in the translocation cycle. During a single DNA translocation step the structure of each domain remains the same, but their relative positions change.</text>
</comment>
<comment type="subunit">
    <text evidence="9">Homohexamer. Forms an RuvA(8)-RuvB(12)-Holliday junction (HJ) complex. HJ DNA is sandwiched between 2 RuvA tetramers; dsDNA enters through RuvA and exits via RuvB. An RuvB hexamer assembles on each DNA strand where it exits the tetramer. Each RuvB hexamer is contacted by two RuvA subunits (via domain III) on 2 adjacent RuvB subunits; this complex drives branch migration. In the full resolvosome a probable DNA-RuvA(4)-RuvB(12)-RuvC(2) complex forms which resolves the HJ.</text>
</comment>
<feature type="binding site" evidence="9">
    <location>
        <position position="185"/>
    </location>
    <ligand>
        <name>ATP</name>
        <dbReference type="ChEBI" id="CHEBI:30616"/>
    </ligand>
</feature>
<dbReference type="InterPro" id="IPR003593">
    <property type="entry name" value="AAA+_ATPase"/>
</dbReference>
<feature type="binding site" evidence="9">
    <location>
        <position position="66"/>
    </location>
    <ligand>
        <name>ATP</name>
        <dbReference type="ChEBI" id="CHEBI:30616"/>
    </ligand>
</feature>
<gene>
    <name evidence="9" type="primary">ruvB</name>
    <name evidence="11" type="ORF">COT75_00245</name>
</gene>
<comment type="function">
    <text evidence="9">The RuvA-RuvB-RuvC complex processes Holliday junction (HJ) DNA during genetic recombination and DNA repair, while the RuvA-RuvB complex plays an important role in the rescue of blocked DNA replication forks via replication fork reversal (RFR). RuvA specifically binds to HJ cruciform DNA, conferring on it an open structure. The RuvB hexamer acts as an ATP-dependent pump, pulling dsDNA into and through the RuvAB complex. RuvB forms 2 homohexamers on either side of HJ DNA bound by 1 or 2 RuvA tetramers; 4 subunits per hexamer contact DNA at a time. Coordinated motions by a converter formed by DNA-disengaged RuvB subunits stimulates ATP hydrolysis and nucleotide exchange. Immobilization of the converter enables RuvB to convert the ATP-contained energy into a lever motion, pulling 2 nucleotides of DNA out of the RuvA tetramer per ATP hydrolyzed, thus driving DNA branch migration. The RuvB motors rotate together with the DNA substrate, which together with the progressing nucleotide cycle form the mechanistic basis for DNA recombination by continuous HJ branch migration. Branch migration allows RuvC to scan DNA until it finds its consensus sequence, where it cleaves and resolves cruciform DNA.</text>
</comment>
<feature type="binding site" evidence="9">
    <location>
        <position position="69"/>
    </location>
    <ligand>
        <name>ATP</name>
        <dbReference type="ChEBI" id="CHEBI:30616"/>
    </ligand>
</feature>
<dbReference type="PANTHER" id="PTHR42848:SF1">
    <property type="entry name" value="HOLLIDAY JUNCTION BRANCH MIGRATION COMPLEX SUBUNIT RUVB"/>
    <property type="match status" value="1"/>
</dbReference>
<keyword evidence="6 9" id="KW-0238">DNA-binding</keyword>
<dbReference type="SUPFAM" id="SSF52540">
    <property type="entry name" value="P-loop containing nucleoside triphosphate hydrolases"/>
    <property type="match status" value="1"/>
</dbReference>
<comment type="subcellular location">
    <subcellularLocation>
        <location evidence="9">Cytoplasm</location>
    </subcellularLocation>
</comment>
<evidence type="ECO:0000259" key="10">
    <source>
        <dbReference type="SMART" id="SM00382"/>
    </source>
</evidence>
<comment type="caution">
    <text evidence="9">Lacks conserved residue(s) required for the propagation of feature annotation.</text>
</comment>
<feature type="binding site" evidence="9">
    <location>
        <position position="71"/>
    </location>
    <ligand>
        <name>ATP</name>
        <dbReference type="ChEBI" id="CHEBI:30616"/>
    </ligand>
</feature>
<dbReference type="Pfam" id="PF05491">
    <property type="entry name" value="WHD_RuvB"/>
    <property type="match status" value="1"/>
</dbReference>
<reference evidence="12" key="1">
    <citation type="submission" date="2017-09" db="EMBL/GenBank/DDBJ databases">
        <title>Depth-based differentiation of microbial function through sediment-hosted aquifers and enrichment of novel symbionts in the deep terrestrial subsurface.</title>
        <authorList>
            <person name="Probst A.J."/>
            <person name="Ladd B."/>
            <person name="Jarett J.K."/>
            <person name="Geller-Mcgrath D.E."/>
            <person name="Sieber C.M.K."/>
            <person name="Emerson J.B."/>
            <person name="Anantharaman K."/>
            <person name="Thomas B.C."/>
            <person name="Malmstrom R."/>
            <person name="Stieglmeier M."/>
            <person name="Klingl A."/>
            <person name="Woyke T."/>
            <person name="Ryan C.M."/>
            <person name="Banfield J.F."/>
        </authorList>
    </citation>
    <scope>NUCLEOTIDE SEQUENCE [LARGE SCALE GENOMIC DNA]</scope>
</reference>
<evidence type="ECO:0000256" key="6">
    <source>
        <dbReference type="ARBA" id="ARBA00023125"/>
    </source>
</evidence>
<dbReference type="GO" id="GO:0006310">
    <property type="term" value="P:DNA recombination"/>
    <property type="evidence" value="ECO:0007669"/>
    <property type="project" value="UniProtKB-UniRule"/>
</dbReference>
<dbReference type="Gene3D" id="1.10.10.10">
    <property type="entry name" value="Winged helix-like DNA-binding domain superfamily/Winged helix DNA-binding domain"/>
    <property type="match status" value="1"/>
</dbReference>
<comment type="catalytic activity">
    <reaction evidence="9">
        <text>ATP + H2O = ADP + phosphate + H(+)</text>
        <dbReference type="Rhea" id="RHEA:13065"/>
        <dbReference type="ChEBI" id="CHEBI:15377"/>
        <dbReference type="ChEBI" id="CHEBI:15378"/>
        <dbReference type="ChEBI" id="CHEBI:30616"/>
        <dbReference type="ChEBI" id="CHEBI:43474"/>
        <dbReference type="ChEBI" id="CHEBI:456216"/>
    </reaction>
</comment>
<evidence type="ECO:0000256" key="7">
    <source>
        <dbReference type="ARBA" id="ARBA00023172"/>
    </source>
</evidence>
<dbReference type="GO" id="GO:0009378">
    <property type="term" value="F:four-way junction helicase activity"/>
    <property type="evidence" value="ECO:0007669"/>
    <property type="project" value="InterPro"/>
</dbReference>
<evidence type="ECO:0000256" key="2">
    <source>
        <dbReference type="ARBA" id="ARBA00022741"/>
    </source>
</evidence>
<dbReference type="InterPro" id="IPR036388">
    <property type="entry name" value="WH-like_DNA-bd_sf"/>
</dbReference>
<dbReference type="GO" id="GO:0005524">
    <property type="term" value="F:ATP binding"/>
    <property type="evidence" value="ECO:0007669"/>
    <property type="project" value="UniProtKB-UniRule"/>
</dbReference>
<dbReference type="GO" id="GO:0005737">
    <property type="term" value="C:cytoplasm"/>
    <property type="evidence" value="ECO:0007669"/>
    <property type="project" value="UniProtKB-SubCell"/>
</dbReference>
<dbReference type="InterPro" id="IPR004605">
    <property type="entry name" value="DNA_helicase_Holl-junc_RuvB"/>
</dbReference>
<feature type="binding site" evidence="9">
    <location>
        <begin position="132"/>
        <end position="134"/>
    </location>
    <ligand>
        <name>ATP</name>
        <dbReference type="ChEBI" id="CHEBI:30616"/>
    </ligand>
</feature>
<feature type="binding site" evidence="9">
    <location>
        <position position="222"/>
    </location>
    <ligand>
        <name>ATP</name>
        <dbReference type="ChEBI" id="CHEBI:30616"/>
    </ligand>
</feature>
<accession>A0A2H0WCJ0</accession>
<keyword evidence="5 9" id="KW-0067">ATP-binding</keyword>
<dbReference type="InterPro" id="IPR036390">
    <property type="entry name" value="WH_DNA-bd_sf"/>
</dbReference>
<feature type="region of interest" description="Small ATPAse domain (RuvB-S)" evidence="9">
    <location>
        <begin position="186"/>
        <end position="256"/>
    </location>
</feature>
<evidence type="ECO:0000256" key="8">
    <source>
        <dbReference type="ARBA" id="ARBA00023204"/>
    </source>
</evidence>
<keyword evidence="8 9" id="KW-0234">DNA repair</keyword>
<dbReference type="InterPro" id="IPR041445">
    <property type="entry name" value="AAA_lid_4"/>
</dbReference>
<evidence type="ECO:0000313" key="11">
    <source>
        <dbReference type="EMBL" id="PIS09619.1"/>
    </source>
</evidence>
<dbReference type="CDD" id="cd00009">
    <property type="entry name" value="AAA"/>
    <property type="match status" value="1"/>
</dbReference>
<evidence type="ECO:0000256" key="9">
    <source>
        <dbReference type="HAMAP-Rule" id="MF_00016"/>
    </source>
</evidence>
<proteinExistence type="inferred from homology"/>
<keyword evidence="2 9" id="KW-0547">Nucleotide-binding</keyword>
<feature type="domain" description="AAA+ ATPase" evidence="10">
    <location>
        <begin position="55"/>
        <end position="188"/>
    </location>
</feature>
<dbReference type="InterPro" id="IPR027417">
    <property type="entry name" value="P-loop_NTPase"/>
</dbReference>
<feature type="binding site" evidence="9">
    <location>
        <position position="25"/>
    </location>
    <ligand>
        <name>ATP</name>
        <dbReference type="ChEBI" id="CHEBI:30616"/>
    </ligand>
</feature>
<evidence type="ECO:0000256" key="3">
    <source>
        <dbReference type="ARBA" id="ARBA00022763"/>
    </source>
</evidence>
<dbReference type="EC" id="3.6.4.-" evidence="9"/>
<dbReference type="NCBIfam" id="NF000868">
    <property type="entry name" value="PRK00080.1"/>
    <property type="match status" value="1"/>
</dbReference>
<dbReference type="GO" id="GO:0006281">
    <property type="term" value="P:DNA repair"/>
    <property type="evidence" value="ECO:0007669"/>
    <property type="project" value="UniProtKB-UniRule"/>
</dbReference>
<feature type="binding site" evidence="9">
    <location>
        <position position="70"/>
    </location>
    <ligand>
        <name>ATP</name>
        <dbReference type="ChEBI" id="CHEBI:30616"/>
    </ligand>
</feature>
<dbReference type="GO" id="GO:0016887">
    <property type="term" value="F:ATP hydrolysis activity"/>
    <property type="evidence" value="ECO:0007669"/>
    <property type="project" value="RHEA"/>
</dbReference>
<dbReference type="PANTHER" id="PTHR42848">
    <property type="match status" value="1"/>
</dbReference>
<dbReference type="HAMAP" id="MF_00016">
    <property type="entry name" value="DNA_HJ_migration_RuvB"/>
    <property type="match status" value="1"/>
</dbReference>
<keyword evidence="3 9" id="KW-0227">DNA damage</keyword>
<sequence>MKNIKKTKTKNKKSKVVDILPESIRPKNIDQFMGQKKIKGKLEIFIKAAKKRKESLDHLLLYGPPGLGKTTLAHLIASELGVNIRVTSGPAIERSGDLASILTNLKDGDILFIDEVHRLNKVVEEALYPAMEDYCLDIILGKGPSARTVRLELPKFSIVAATTRIGLLSSPLRDRFGAIYRLNFYNPKDLAQILKRSAKILKIPIEEDSCQQLAKRSRGTPRIANRLLKRIRDFAQIKGEGKINEGLLDNALKVLEIDSLGLAKEDRDFLKALCLDYAGGPVGLETLSATIAEDIGTVEEVIEPFLIQKGFLKRTKQGRMASRKSFKHLNIPIPKGKQSTLF</sequence>
<evidence type="ECO:0000256" key="4">
    <source>
        <dbReference type="ARBA" id="ARBA00022801"/>
    </source>
</evidence>
<dbReference type="EMBL" id="PEZT01000001">
    <property type="protein sequence ID" value="PIS09619.1"/>
    <property type="molecule type" value="Genomic_DNA"/>
</dbReference>
<dbReference type="Pfam" id="PF05496">
    <property type="entry name" value="RuvB_N"/>
    <property type="match status" value="1"/>
</dbReference>
<dbReference type="NCBIfam" id="TIGR00635">
    <property type="entry name" value="ruvB"/>
    <property type="match status" value="1"/>
</dbReference>
<dbReference type="Gene3D" id="3.40.50.300">
    <property type="entry name" value="P-loop containing nucleotide triphosphate hydrolases"/>
    <property type="match status" value="1"/>
</dbReference>
<feature type="binding site" evidence="9">
    <location>
        <position position="314"/>
    </location>
    <ligand>
        <name>DNA</name>
        <dbReference type="ChEBI" id="CHEBI:16991"/>
    </ligand>
</feature>
<feature type="binding site" evidence="9">
    <location>
        <position position="24"/>
    </location>
    <ligand>
        <name>ATP</name>
        <dbReference type="ChEBI" id="CHEBI:30616"/>
    </ligand>
</feature>
<protein>
    <recommendedName>
        <fullName evidence="9">Holliday junction branch migration complex subunit RuvB</fullName>
        <ecNumber evidence="9">3.6.4.-</ecNumber>
    </recommendedName>
</protein>
<dbReference type="GO" id="GO:0000400">
    <property type="term" value="F:four-way junction DNA binding"/>
    <property type="evidence" value="ECO:0007669"/>
    <property type="project" value="UniProtKB-UniRule"/>
</dbReference>
<keyword evidence="4 9" id="KW-0378">Hydrolase</keyword>
<organism evidence="11 12">
    <name type="scientific">Candidatus Beckwithbacteria bacterium CG10_big_fil_rev_8_21_14_0_10_34_10</name>
    <dbReference type="NCBI Taxonomy" id="1974495"/>
    <lineage>
        <taxon>Bacteria</taxon>
        <taxon>Candidatus Beckwithiibacteriota</taxon>
    </lineage>
</organism>
<feature type="binding site" evidence="9">
    <location>
        <position position="70"/>
    </location>
    <ligand>
        <name>Mg(2+)</name>
        <dbReference type="ChEBI" id="CHEBI:18420"/>
    </ligand>
</feature>
<keyword evidence="11" id="KW-0347">Helicase</keyword>
<dbReference type="AlphaFoldDB" id="A0A2H0WCJ0"/>
<dbReference type="SUPFAM" id="SSF46785">
    <property type="entry name" value="Winged helix' DNA-binding domain"/>
    <property type="match status" value="1"/>
</dbReference>
<evidence type="ECO:0000256" key="1">
    <source>
        <dbReference type="ARBA" id="ARBA00022490"/>
    </source>
</evidence>
<comment type="similarity">
    <text evidence="9">Belongs to the RuvB family.</text>
</comment>
<dbReference type="InterPro" id="IPR008823">
    <property type="entry name" value="RuvB_wg_C"/>
</dbReference>
<comment type="caution">
    <text evidence="11">The sequence shown here is derived from an EMBL/GenBank/DDBJ whole genome shotgun (WGS) entry which is preliminary data.</text>
</comment>
<keyword evidence="1 9" id="KW-0963">Cytoplasm</keyword>
<dbReference type="InterPro" id="IPR008824">
    <property type="entry name" value="RuvB-like_N"/>
</dbReference>
<keyword evidence="7 9" id="KW-0233">DNA recombination</keyword>
<dbReference type="GO" id="GO:0048476">
    <property type="term" value="C:Holliday junction resolvase complex"/>
    <property type="evidence" value="ECO:0007669"/>
    <property type="project" value="UniProtKB-UniRule"/>
</dbReference>
<dbReference type="SMART" id="SM00382">
    <property type="entry name" value="AAA"/>
    <property type="match status" value="1"/>
</dbReference>
<dbReference type="Gene3D" id="1.10.8.60">
    <property type="match status" value="1"/>
</dbReference>
<evidence type="ECO:0000256" key="5">
    <source>
        <dbReference type="ARBA" id="ARBA00022840"/>
    </source>
</evidence>